<dbReference type="PROSITE" id="PS00893">
    <property type="entry name" value="NUDIX_BOX"/>
    <property type="match status" value="1"/>
</dbReference>
<dbReference type="AlphaFoldDB" id="A0AA96WE49"/>
<reference evidence="1" key="1">
    <citation type="submission" date="2020-05" db="EMBL/GenBank/DDBJ databases">
        <authorList>
            <person name="Zhu T."/>
            <person name="Keshari N."/>
            <person name="Lu X."/>
        </authorList>
    </citation>
    <scope>NUCLEOTIDE SEQUENCE</scope>
    <source>
        <strain evidence="1">NK1-12</strain>
    </source>
</reference>
<proteinExistence type="predicted"/>
<evidence type="ECO:0008006" key="2">
    <source>
        <dbReference type="Google" id="ProtNLM"/>
    </source>
</evidence>
<dbReference type="InterPro" id="IPR020084">
    <property type="entry name" value="NUDIX_hydrolase_CS"/>
</dbReference>
<organism evidence="1">
    <name type="scientific">Leptolyngbya sp. NK1-12</name>
    <dbReference type="NCBI Taxonomy" id="2547451"/>
    <lineage>
        <taxon>Bacteria</taxon>
        <taxon>Bacillati</taxon>
        <taxon>Cyanobacteriota</taxon>
        <taxon>Cyanophyceae</taxon>
        <taxon>Leptolyngbyales</taxon>
        <taxon>Leptolyngbyaceae</taxon>
        <taxon>Leptolyngbya group</taxon>
        <taxon>Leptolyngbya</taxon>
    </lineage>
</organism>
<dbReference type="InterPro" id="IPR015797">
    <property type="entry name" value="NUDIX_hydrolase-like_dom_sf"/>
</dbReference>
<dbReference type="GO" id="GO:0016787">
    <property type="term" value="F:hydrolase activity"/>
    <property type="evidence" value="ECO:0007669"/>
    <property type="project" value="UniProtKB-KW"/>
</dbReference>
<name>A0AA96WE49_9CYAN</name>
<protein>
    <recommendedName>
        <fullName evidence="2">NUDIX hydrolase</fullName>
    </recommendedName>
</protein>
<sequence>MKLADLITPEMPAGTALFLQWDGYHVFSIPQRELVRADDRVRFFGVGGKRQAQESLIECALRESTEEIGAVVSHLESATQTYFLAADGSLKTIDLADEIRPRLILEKRQHSSQSSMAQDAPYYLVAFNARLSGKPVPSNEIAGILYLTDVHLSLIRRWSGLTMADMLSQGAQIDVQPHQAIHQSRILIPHGTAKFLIQQLPA</sequence>
<dbReference type="RefSeq" id="WP_316435149.1">
    <property type="nucleotide sequence ID" value="NZ_CP053586.1"/>
</dbReference>
<gene>
    <name evidence="1" type="ORF">HJG54_11820</name>
</gene>
<evidence type="ECO:0000313" key="1">
    <source>
        <dbReference type="EMBL" id="WNZ23473.1"/>
    </source>
</evidence>
<accession>A0AA96WE49</accession>
<dbReference type="SUPFAM" id="SSF55811">
    <property type="entry name" value="Nudix"/>
    <property type="match status" value="1"/>
</dbReference>
<dbReference type="Gene3D" id="3.90.79.10">
    <property type="entry name" value="Nucleoside Triphosphate Pyrophosphohydrolase"/>
    <property type="match status" value="1"/>
</dbReference>
<dbReference type="EMBL" id="CP053586">
    <property type="protein sequence ID" value="WNZ23473.1"/>
    <property type="molecule type" value="Genomic_DNA"/>
</dbReference>